<organism evidence="8 9">
    <name type="scientific">Nocardioides flavus</name>
    <name type="common">ex Wang et al. 2016</name>
    <dbReference type="NCBI Taxonomy" id="2058780"/>
    <lineage>
        <taxon>Bacteria</taxon>
        <taxon>Bacillati</taxon>
        <taxon>Actinomycetota</taxon>
        <taxon>Actinomycetes</taxon>
        <taxon>Propionibacteriales</taxon>
        <taxon>Nocardioidaceae</taxon>
        <taxon>Nocardioides</taxon>
    </lineage>
</organism>
<reference evidence="9" key="1">
    <citation type="journal article" date="2019" name="Int. J. Syst. Evol. Microbiol.">
        <title>The Global Catalogue of Microorganisms (GCM) 10K type strain sequencing project: providing services to taxonomists for standard genome sequencing and annotation.</title>
        <authorList>
            <consortium name="The Broad Institute Genomics Platform"/>
            <consortium name="The Broad Institute Genome Sequencing Center for Infectious Disease"/>
            <person name="Wu L."/>
            <person name="Ma J."/>
        </authorList>
    </citation>
    <scope>NUCLEOTIDE SEQUENCE [LARGE SCALE GENOMIC DNA]</scope>
    <source>
        <strain evidence="9">CGMCC 1.12791</strain>
    </source>
</reference>
<evidence type="ECO:0000256" key="1">
    <source>
        <dbReference type="ARBA" id="ARBA00004141"/>
    </source>
</evidence>
<dbReference type="PANTHER" id="PTHR31310:SF7">
    <property type="entry name" value="PA-PHOSPHATASE RELATED-FAMILY PROTEIN DDB_G0268928"/>
    <property type="match status" value="1"/>
</dbReference>
<keyword evidence="9" id="KW-1185">Reference proteome</keyword>
<dbReference type="PANTHER" id="PTHR31310">
    <property type="match status" value="1"/>
</dbReference>
<evidence type="ECO:0000256" key="4">
    <source>
        <dbReference type="ARBA" id="ARBA00023136"/>
    </source>
</evidence>
<feature type="transmembrane region" description="Helical" evidence="6">
    <location>
        <begin position="106"/>
        <end position="130"/>
    </location>
</feature>
<evidence type="ECO:0000256" key="3">
    <source>
        <dbReference type="ARBA" id="ARBA00022989"/>
    </source>
</evidence>
<feature type="transmembrane region" description="Helical" evidence="6">
    <location>
        <begin position="228"/>
        <end position="245"/>
    </location>
</feature>
<dbReference type="InterPro" id="IPR026841">
    <property type="entry name" value="Aur1/Ipt1"/>
</dbReference>
<accession>A0ABQ3HL13</accession>
<evidence type="ECO:0000256" key="6">
    <source>
        <dbReference type="SAM" id="Phobius"/>
    </source>
</evidence>
<feature type="transmembrane region" description="Helical" evidence="6">
    <location>
        <begin position="137"/>
        <end position="155"/>
    </location>
</feature>
<protein>
    <recommendedName>
        <fullName evidence="7">Inositolphosphotransferase Aur1/Ipt1 domain-containing protein</fullName>
    </recommendedName>
</protein>
<dbReference type="InterPro" id="IPR052185">
    <property type="entry name" value="IPC_Synthase-Related"/>
</dbReference>
<dbReference type="RefSeq" id="WP_191279111.1">
    <property type="nucleotide sequence ID" value="NZ_BNAD01000004.1"/>
</dbReference>
<feature type="transmembrane region" description="Helical" evidence="6">
    <location>
        <begin position="202"/>
        <end position="221"/>
    </location>
</feature>
<dbReference type="Pfam" id="PF14378">
    <property type="entry name" value="PAP2_3"/>
    <property type="match status" value="1"/>
</dbReference>
<feature type="transmembrane region" description="Helical" evidence="6">
    <location>
        <begin position="251"/>
        <end position="271"/>
    </location>
</feature>
<gene>
    <name evidence="8" type="ORF">GCM10011376_17420</name>
</gene>
<keyword evidence="4 6" id="KW-0472">Membrane</keyword>
<feature type="domain" description="Inositolphosphotransferase Aur1/Ipt1" evidence="7">
    <location>
        <begin position="90"/>
        <end position="265"/>
    </location>
</feature>
<evidence type="ECO:0000313" key="9">
    <source>
        <dbReference type="Proteomes" id="UP000597341"/>
    </source>
</evidence>
<feature type="region of interest" description="Disordered" evidence="5">
    <location>
        <begin position="1"/>
        <end position="24"/>
    </location>
</feature>
<evidence type="ECO:0000256" key="2">
    <source>
        <dbReference type="ARBA" id="ARBA00022692"/>
    </source>
</evidence>
<sequence>MSSATTATDRAAEPVVTDDASGQSRHGPVAQLLIAWSPLSTILVAYWIAQWITAPLGTGDGAGTNRLGAPLHVLGPARGDEALAGTVPTVWLQARLVDGSPDWYDAVAALVYVTHFVTIPLITAVVWFRVRDRFGEWLAAVLTMSLVGIAGYLAYPAAPPWLAAERGDIGAVDRISHLGWEALGLAPVGRLVELGQGGSNPVAAMPSLHAGAALLAAAFLLPSVSRVSRVLLAAYALAMALTLVYTGEHYVVDVLAGWLVATVGVTAARLVRRGPRRPTDREVAR</sequence>
<keyword evidence="2 6" id="KW-0812">Transmembrane</keyword>
<proteinExistence type="predicted"/>
<comment type="caution">
    <text evidence="8">The sequence shown here is derived from an EMBL/GenBank/DDBJ whole genome shotgun (WGS) entry which is preliminary data.</text>
</comment>
<evidence type="ECO:0000259" key="7">
    <source>
        <dbReference type="Pfam" id="PF14378"/>
    </source>
</evidence>
<evidence type="ECO:0000313" key="8">
    <source>
        <dbReference type="EMBL" id="GHE17132.1"/>
    </source>
</evidence>
<dbReference type="EMBL" id="BNAD01000004">
    <property type="protein sequence ID" value="GHE17132.1"/>
    <property type="molecule type" value="Genomic_DNA"/>
</dbReference>
<keyword evidence="3 6" id="KW-1133">Transmembrane helix</keyword>
<dbReference type="Gene3D" id="1.20.144.10">
    <property type="entry name" value="Phosphatidic acid phosphatase type 2/haloperoxidase"/>
    <property type="match status" value="1"/>
</dbReference>
<feature type="transmembrane region" description="Helical" evidence="6">
    <location>
        <begin position="29"/>
        <end position="49"/>
    </location>
</feature>
<comment type="subcellular location">
    <subcellularLocation>
        <location evidence="1">Membrane</location>
        <topology evidence="1">Multi-pass membrane protein</topology>
    </subcellularLocation>
</comment>
<dbReference type="SUPFAM" id="SSF48317">
    <property type="entry name" value="Acid phosphatase/Vanadium-dependent haloperoxidase"/>
    <property type="match status" value="1"/>
</dbReference>
<evidence type="ECO:0000256" key="5">
    <source>
        <dbReference type="SAM" id="MobiDB-lite"/>
    </source>
</evidence>
<dbReference type="Proteomes" id="UP000597341">
    <property type="component" value="Unassembled WGS sequence"/>
</dbReference>
<dbReference type="InterPro" id="IPR036938">
    <property type="entry name" value="PAP2/HPO_sf"/>
</dbReference>
<name>A0ABQ3HL13_9ACTN</name>